<gene>
    <name evidence="1" type="ORF">AFUS01_LOCUS3180</name>
</gene>
<dbReference type="EMBL" id="CAJVCH010018971">
    <property type="protein sequence ID" value="CAG7686837.1"/>
    <property type="molecule type" value="Genomic_DNA"/>
</dbReference>
<evidence type="ECO:0000313" key="2">
    <source>
        <dbReference type="Proteomes" id="UP000708208"/>
    </source>
</evidence>
<proteinExistence type="predicted"/>
<dbReference type="AlphaFoldDB" id="A0A8J2J9J9"/>
<keyword evidence="2" id="KW-1185">Reference proteome</keyword>
<dbReference type="Proteomes" id="UP000708208">
    <property type="component" value="Unassembled WGS sequence"/>
</dbReference>
<dbReference type="OrthoDB" id="10065911at2759"/>
<dbReference type="PANTHER" id="PTHR10773">
    <property type="entry name" value="DNA-DIRECTED RNA POLYMERASES I, II, AND III SUBUNIT RPABC2"/>
    <property type="match status" value="1"/>
</dbReference>
<reference evidence="1" key="1">
    <citation type="submission" date="2021-06" db="EMBL/GenBank/DDBJ databases">
        <authorList>
            <person name="Hodson N. C."/>
            <person name="Mongue J. A."/>
            <person name="Jaron S. K."/>
        </authorList>
    </citation>
    <scope>NUCLEOTIDE SEQUENCE</scope>
</reference>
<sequence length="275" mass="32588">VQISREQDENFVCTIEAPINIDMNEDDVREFANDARKPKKRVRNEVGWKRNKAKLARLHGNELRDDSNEVIVKRRRMRNITCACGCDQLLSDCDKEYIFEQFNEKKNHTLLNEYLRGCTEVSGCVTQSNGTIRRAFIHKLQFDTKTITVCQKFFLAIHGIDRSRLRRKVLKREVDIQDRRGLHPNHKRVTSTETKDLMRVFLSSLPARESHYSRNNNPERRFMDSHWTISGLYNTFFTYYPEIQRHEATLTVFREIFNTEFNIKFGFPRSDICDT</sequence>
<evidence type="ECO:0000313" key="1">
    <source>
        <dbReference type="EMBL" id="CAG7686837.1"/>
    </source>
</evidence>
<protein>
    <submittedName>
        <fullName evidence="1">Uncharacterized protein</fullName>
    </submittedName>
</protein>
<comment type="caution">
    <text evidence="1">The sequence shown here is derived from an EMBL/GenBank/DDBJ whole genome shotgun (WGS) entry which is preliminary data.</text>
</comment>
<dbReference type="PANTHER" id="PTHR10773:SF19">
    <property type="match status" value="1"/>
</dbReference>
<organism evidence="1 2">
    <name type="scientific">Allacma fusca</name>
    <dbReference type="NCBI Taxonomy" id="39272"/>
    <lineage>
        <taxon>Eukaryota</taxon>
        <taxon>Metazoa</taxon>
        <taxon>Ecdysozoa</taxon>
        <taxon>Arthropoda</taxon>
        <taxon>Hexapoda</taxon>
        <taxon>Collembola</taxon>
        <taxon>Symphypleona</taxon>
        <taxon>Sminthuridae</taxon>
        <taxon>Allacma</taxon>
    </lineage>
</organism>
<accession>A0A8J2J9J9</accession>
<feature type="non-terminal residue" evidence="1">
    <location>
        <position position="1"/>
    </location>
</feature>
<name>A0A8J2J9J9_9HEXA</name>